<dbReference type="InterPro" id="IPR002205">
    <property type="entry name" value="Topo_IIA_dom_A"/>
</dbReference>
<dbReference type="Gene3D" id="1.10.268.10">
    <property type="entry name" value="Topoisomerase, domain 3"/>
    <property type="match status" value="1"/>
</dbReference>
<comment type="similarity">
    <text evidence="2">Belongs to the type II topoisomerase GyrA/ParC subunit family.</text>
</comment>
<comment type="catalytic activity">
    <reaction evidence="1 6">
        <text>ATP-dependent breakage, passage and rejoining of double-stranded DNA.</text>
        <dbReference type="EC" id="5.6.2.2"/>
    </reaction>
</comment>
<dbReference type="GO" id="GO:0005737">
    <property type="term" value="C:cytoplasm"/>
    <property type="evidence" value="ECO:0007669"/>
    <property type="project" value="TreeGrafter"/>
</dbReference>
<dbReference type="Pfam" id="PF00521">
    <property type="entry name" value="DNA_topoisoIV"/>
    <property type="match status" value="1"/>
</dbReference>
<keyword evidence="3 6" id="KW-0799">Topoisomerase</keyword>
<dbReference type="SMART" id="SM00434">
    <property type="entry name" value="TOP4c"/>
    <property type="match status" value="1"/>
</dbReference>
<feature type="active site" description="O-(5'-phospho-DNA)-tyrosine intermediate" evidence="6">
    <location>
        <position position="116"/>
    </location>
</feature>
<organism evidence="10">
    <name type="scientific">Akkermansia muciniphila</name>
    <dbReference type="NCBI Taxonomy" id="239935"/>
    <lineage>
        <taxon>Bacteria</taxon>
        <taxon>Pseudomonadati</taxon>
        <taxon>Verrucomicrobiota</taxon>
        <taxon>Verrucomicrobiia</taxon>
        <taxon>Verrucomicrobiales</taxon>
        <taxon>Akkermansiaceae</taxon>
        <taxon>Akkermansia</taxon>
    </lineage>
</organism>
<dbReference type="Gene3D" id="3.90.199.10">
    <property type="entry name" value="Topoisomerase II, domain 5"/>
    <property type="match status" value="1"/>
</dbReference>
<dbReference type="InterPro" id="IPR013760">
    <property type="entry name" value="Topo_IIA-like_dom_sf"/>
</dbReference>
<evidence type="ECO:0000256" key="4">
    <source>
        <dbReference type="ARBA" id="ARBA00023125"/>
    </source>
</evidence>
<proteinExistence type="inferred from homology"/>
<dbReference type="PANTHER" id="PTHR43493:SF5">
    <property type="entry name" value="DNA GYRASE SUBUNIT A, CHLOROPLASTIC_MITOCHONDRIAL"/>
    <property type="match status" value="1"/>
</dbReference>
<evidence type="ECO:0000256" key="1">
    <source>
        <dbReference type="ARBA" id="ARBA00000185"/>
    </source>
</evidence>
<reference evidence="10" key="1">
    <citation type="submission" date="2019-11" db="EMBL/GenBank/DDBJ databases">
        <authorList>
            <person name="Feng L."/>
        </authorList>
    </citation>
    <scope>NUCLEOTIDE SEQUENCE</scope>
    <source>
        <strain evidence="10">AMuciniphilaLFYP55</strain>
    </source>
</reference>
<dbReference type="GO" id="GO:0005524">
    <property type="term" value="F:ATP binding"/>
    <property type="evidence" value="ECO:0007669"/>
    <property type="project" value="InterPro"/>
</dbReference>
<dbReference type="EMBL" id="CACRSS010000002">
    <property type="protein sequence ID" value="VYS80335.1"/>
    <property type="molecule type" value="Genomic_DNA"/>
</dbReference>
<accession>A0A6N2RKL6</accession>
<dbReference type="InterPro" id="IPR050220">
    <property type="entry name" value="Type_II_DNA_Topoisomerases"/>
</dbReference>
<dbReference type="PROSITE" id="PS52040">
    <property type="entry name" value="TOPO_IIA"/>
    <property type="match status" value="1"/>
</dbReference>
<dbReference type="GO" id="GO:0003677">
    <property type="term" value="F:DNA binding"/>
    <property type="evidence" value="ECO:0007669"/>
    <property type="project" value="UniProtKB-UniRule"/>
</dbReference>
<feature type="domain" description="Topo IIA-type catalytic" evidence="9">
    <location>
        <begin position="35"/>
        <end position="433"/>
    </location>
</feature>
<dbReference type="GO" id="GO:0003918">
    <property type="term" value="F:DNA topoisomerase type II (double strand cut, ATP-hydrolyzing) activity"/>
    <property type="evidence" value="ECO:0007669"/>
    <property type="project" value="UniProtKB-EC"/>
</dbReference>
<sequence length="713" mass="79736">MTQPAHIAPASQSVEGMYADYFLDYASYVILERAVPKINDGFKPVQRRILHAMDRLDDGRYSKVANIVGDTMKFHPHGDRSIADALVGLGQKGLLIDTQGNWGNILTGDPAAASRYIEARFTSFAREVVFSPKVTEWQLSYDGRNKEPVSLPVKFPLLLAQGAEGIAVGLSSKILPHNFNELIEASIAHLRGQPFQLLPDFPTGGVMDATNYRDGERGTGRVRIRARILTESKKLLRITEIPFGVTTEILIDTIVSAAEKGKIKIARIEDNTAQHVDILVHLPAGADPEQTRKALFAFSACEVSISPNACVIVEEKPRFMCVSDILRYNTDSTREILRQEQEIRLKELNEAWHQASLEKIFIENRIYLSIEDSETWEEVLGTIDRELQPFAAQLRAPITRDDLVRLTEIKIKRISKFDAFKADQHIRQLEADIEQTQKNLSQLTKFTIRWFEALRKKYGAAYPRKTEISSFGSVDRAQVAVANETLYIDEEGFAGYGVKKGNPVCKCSTLDDVLVIDSAGVLKIVRIQDKFFAGKNPLYISVIKKDDDPVFNLIYRDGRDGPVYAKRFRIGGFTRDKEYPLTRGAKGTRIFHFSVHETEENSSQISVNVYLKAVLKLRNLVRPFHFADLRIKNRGVQGNIITKHPVERVSRIMPPAKTGDEETEEETPSPSAATEQAENTSVPDTETPQAGTSPGPEEPPAGPALEQGSLFDS</sequence>
<name>A0A6N2RKL6_9BACT</name>
<dbReference type="Gene3D" id="3.30.1360.40">
    <property type="match status" value="1"/>
</dbReference>
<dbReference type="NCBIfam" id="NF009397">
    <property type="entry name" value="PRK12758.1"/>
    <property type="match status" value="1"/>
</dbReference>
<evidence type="ECO:0000256" key="5">
    <source>
        <dbReference type="ARBA" id="ARBA00023235"/>
    </source>
</evidence>
<keyword evidence="4 6" id="KW-0238">DNA-binding</keyword>
<evidence type="ECO:0000256" key="8">
    <source>
        <dbReference type="SAM" id="MobiDB-lite"/>
    </source>
</evidence>
<evidence type="ECO:0000256" key="7">
    <source>
        <dbReference type="SAM" id="Coils"/>
    </source>
</evidence>
<dbReference type="NCBIfam" id="NF007209">
    <property type="entry name" value="PRK09631.1"/>
    <property type="match status" value="1"/>
</dbReference>
<evidence type="ECO:0000256" key="6">
    <source>
        <dbReference type="PROSITE-ProRule" id="PRU01384"/>
    </source>
</evidence>
<dbReference type="InterPro" id="IPR013757">
    <property type="entry name" value="Topo_IIA_A_a_sf"/>
</dbReference>
<dbReference type="AlphaFoldDB" id="A0A6N2RKL6"/>
<evidence type="ECO:0000259" key="9">
    <source>
        <dbReference type="PROSITE" id="PS52040"/>
    </source>
</evidence>
<evidence type="ECO:0000256" key="2">
    <source>
        <dbReference type="ARBA" id="ARBA00008263"/>
    </source>
</evidence>
<dbReference type="SUPFAM" id="SSF56719">
    <property type="entry name" value="Type II DNA topoisomerase"/>
    <property type="match status" value="1"/>
</dbReference>
<feature type="region of interest" description="Disordered" evidence="8">
    <location>
        <begin position="646"/>
        <end position="713"/>
    </location>
</feature>
<dbReference type="GO" id="GO:0009330">
    <property type="term" value="C:DNA topoisomerase type II (double strand cut, ATP-hydrolyzing) complex"/>
    <property type="evidence" value="ECO:0007669"/>
    <property type="project" value="TreeGrafter"/>
</dbReference>
<gene>
    <name evidence="10" type="primary">gyrA_1</name>
    <name evidence="10" type="ORF">AMLFYP55_01635</name>
</gene>
<evidence type="ECO:0000256" key="3">
    <source>
        <dbReference type="ARBA" id="ARBA00023029"/>
    </source>
</evidence>
<feature type="compositionally biased region" description="Polar residues" evidence="8">
    <location>
        <begin position="676"/>
        <end position="692"/>
    </location>
</feature>
<dbReference type="EC" id="5.99.1.3" evidence="10"/>
<dbReference type="RefSeq" id="WP_022397486.1">
    <property type="nucleotide sequence ID" value="NZ_CACRSS010000002.1"/>
</dbReference>
<keyword evidence="5 6" id="KW-0413">Isomerase</keyword>
<dbReference type="PANTHER" id="PTHR43493">
    <property type="entry name" value="DNA GYRASE/TOPOISOMERASE SUBUNIT A"/>
    <property type="match status" value="1"/>
</dbReference>
<protein>
    <submittedName>
        <fullName evidence="10">DNA gyrase subunit A</fullName>
        <ecNumber evidence="10">5.99.1.3</ecNumber>
    </submittedName>
</protein>
<evidence type="ECO:0000313" key="10">
    <source>
        <dbReference type="EMBL" id="VYS80335.1"/>
    </source>
</evidence>
<dbReference type="InterPro" id="IPR013758">
    <property type="entry name" value="Topo_IIA_A/C_ab"/>
</dbReference>
<feature type="coiled-coil region" evidence="7">
    <location>
        <begin position="419"/>
        <end position="446"/>
    </location>
</feature>
<dbReference type="GO" id="GO:0006265">
    <property type="term" value="P:DNA topological change"/>
    <property type="evidence" value="ECO:0007669"/>
    <property type="project" value="UniProtKB-UniRule"/>
</dbReference>
<keyword evidence="7" id="KW-0175">Coiled coil</keyword>